<keyword evidence="7" id="KW-0812">Transmembrane</keyword>
<dbReference type="InterPro" id="IPR006143">
    <property type="entry name" value="RND_pump_MFP"/>
</dbReference>
<name>A0ABT5IZD8_9NEIS</name>
<feature type="domain" description="Multidrug resistance protein MdtA-like barrel-sandwich hybrid" evidence="8">
    <location>
        <begin position="73"/>
        <end position="225"/>
    </location>
</feature>
<evidence type="ECO:0000259" key="8">
    <source>
        <dbReference type="Pfam" id="PF25917"/>
    </source>
</evidence>
<feature type="compositionally biased region" description="Gly residues" evidence="6">
    <location>
        <begin position="448"/>
        <end position="459"/>
    </location>
</feature>
<feature type="compositionally biased region" description="Low complexity" evidence="6">
    <location>
        <begin position="460"/>
        <end position="471"/>
    </location>
</feature>
<dbReference type="InterPro" id="IPR058625">
    <property type="entry name" value="MdtA-like_BSH"/>
</dbReference>
<dbReference type="Proteomes" id="UP001219956">
    <property type="component" value="Unassembled WGS sequence"/>
</dbReference>
<sequence>MNPTPSTPRRRSGKRMALAGGIVAALAAAGWYGWQHYHAQEDALSRYLIASVQQGDIEDLVTATGSLQPSDYVDVGAQVSGQLEKIYAEVGSVVKKGDLLAEIDSTVYRATVDARRAALKNLQATLLARQSDLQLAEQQLQRQQNLARDSATSDDSLQQAQASLRSARAQVASVQAQIEQAESTLRVDETSLKYSQILAPMDGVVVSISLKQGQTINASQSSPTLLRIADLSTMTVQTQVSEADVTRLRPGMPVYFTTLGSRNRRYQGELRKVEPTPTVNNNVVLYNALFDVKNQQRNLLPQMTAQVFFVAAEAHDTLVVPAGAVKLARMAPGSRRGQPEASGAAGEAPRGEASAGKGQLPQAGAAVPGKEGKAAANHQAAKRQVLPANAAMDAAGMLPPAGERPAGFGGAPLSDAEREARRKQFESMTPAQREAWRARRAEQRQAQGEGGMPPAGARGGAALQAAAANPGKTDKAGKAANPAADAARVKPRALPVWSGVGSGGRQQRVREGTVRVVLPDNSIVERKVTVGITDRVSYQVLGGLKPGERVIVGEKAQDKEAARKNSNRNADMGPPAGMGAPGMGAGR</sequence>
<comment type="caution">
    <text evidence="11">The sequence shown here is derived from an EMBL/GenBank/DDBJ whole genome shotgun (WGS) entry which is preliminary data.</text>
</comment>
<evidence type="ECO:0000256" key="7">
    <source>
        <dbReference type="SAM" id="Phobius"/>
    </source>
</evidence>
<evidence type="ECO:0000256" key="3">
    <source>
        <dbReference type="ARBA" id="ARBA00022448"/>
    </source>
</evidence>
<evidence type="ECO:0000259" key="9">
    <source>
        <dbReference type="Pfam" id="PF25944"/>
    </source>
</evidence>
<evidence type="ECO:0000256" key="4">
    <source>
        <dbReference type="ARBA" id="ARBA00023054"/>
    </source>
</evidence>
<keyword evidence="7" id="KW-1133">Transmembrane helix</keyword>
<feature type="region of interest" description="Disordered" evidence="6">
    <location>
        <begin position="330"/>
        <end position="381"/>
    </location>
</feature>
<evidence type="ECO:0000256" key="5">
    <source>
        <dbReference type="SAM" id="Coils"/>
    </source>
</evidence>
<proteinExistence type="inferred from homology"/>
<dbReference type="InterPro" id="IPR030190">
    <property type="entry name" value="MacA_alpha-hairpin_sf"/>
</dbReference>
<dbReference type="PANTHER" id="PTHR30469">
    <property type="entry name" value="MULTIDRUG RESISTANCE PROTEIN MDTA"/>
    <property type="match status" value="1"/>
</dbReference>
<protein>
    <submittedName>
        <fullName evidence="11">Efflux RND transporter periplasmic adaptor subunit</fullName>
    </submittedName>
</protein>
<comment type="similarity">
    <text evidence="2">Belongs to the membrane fusion protein (MFP) (TC 8.A.1) family.</text>
</comment>
<accession>A0ABT5IZD8</accession>
<keyword evidence="4 5" id="KW-0175">Coiled coil</keyword>
<evidence type="ECO:0000256" key="2">
    <source>
        <dbReference type="ARBA" id="ARBA00009477"/>
    </source>
</evidence>
<evidence type="ECO:0000256" key="1">
    <source>
        <dbReference type="ARBA" id="ARBA00004236"/>
    </source>
</evidence>
<feature type="region of interest" description="Disordered" evidence="6">
    <location>
        <begin position="396"/>
        <end position="489"/>
    </location>
</feature>
<feature type="compositionally biased region" description="Basic and acidic residues" evidence="6">
    <location>
        <begin position="415"/>
        <end position="425"/>
    </location>
</feature>
<dbReference type="PANTHER" id="PTHR30469:SF33">
    <property type="entry name" value="SLR1207 PROTEIN"/>
    <property type="match status" value="1"/>
</dbReference>
<dbReference type="InterPro" id="IPR058627">
    <property type="entry name" value="MdtA-like_C"/>
</dbReference>
<dbReference type="Gene3D" id="2.40.30.170">
    <property type="match status" value="1"/>
</dbReference>
<feature type="compositionally biased region" description="Basic and acidic residues" evidence="6">
    <location>
        <begin position="551"/>
        <end position="563"/>
    </location>
</feature>
<keyword evidence="3" id="KW-0813">Transport</keyword>
<dbReference type="InterPro" id="IPR058626">
    <property type="entry name" value="MdtA-like_b-barrel"/>
</dbReference>
<dbReference type="Gene3D" id="6.10.140.1990">
    <property type="match status" value="1"/>
</dbReference>
<feature type="coiled-coil region" evidence="5">
    <location>
        <begin position="119"/>
        <end position="184"/>
    </location>
</feature>
<evidence type="ECO:0000313" key="11">
    <source>
        <dbReference type="EMBL" id="MDC7717929.1"/>
    </source>
</evidence>
<dbReference type="Pfam" id="PF25944">
    <property type="entry name" value="Beta-barrel_RND"/>
    <property type="match status" value="1"/>
</dbReference>
<dbReference type="RefSeq" id="WP_272752237.1">
    <property type="nucleotide sequence ID" value="NZ_JAQQLF010000014.1"/>
</dbReference>
<dbReference type="Pfam" id="PF25917">
    <property type="entry name" value="BSH_RND"/>
    <property type="match status" value="1"/>
</dbReference>
<feature type="domain" description="Multidrug resistance protein MdtA-like beta-barrel" evidence="9">
    <location>
        <begin position="233"/>
        <end position="307"/>
    </location>
</feature>
<dbReference type="NCBIfam" id="TIGR01730">
    <property type="entry name" value="RND_mfp"/>
    <property type="match status" value="1"/>
</dbReference>
<evidence type="ECO:0000256" key="6">
    <source>
        <dbReference type="SAM" id="MobiDB-lite"/>
    </source>
</evidence>
<evidence type="ECO:0000259" key="10">
    <source>
        <dbReference type="Pfam" id="PF25967"/>
    </source>
</evidence>
<feature type="domain" description="Multidrug resistance protein MdtA-like C-terminal permuted SH3" evidence="10">
    <location>
        <begin position="512"/>
        <end position="554"/>
    </location>
</feature>
<feature type="transmembrane region" description="Helical" evidence="7">
    <location>
        <begin position="16"/>
        <end position="34"/>
    </location>
</feature>
<dbReference type="EMBL" id="JAQQLF010000014">
    <property type="protein sequence ID" value="MDC7717929.1"/>
    <property type="molecule type" value="Genomic_DNA"/>
</dbReference>
<keyword evidence="12" id="KW-1185">Reference proteome</keyword>
<keyword evidence="7" id="KW-0472">Membrane</keyword>
<feature type="compositionally biased region" description="Basic and acidic residues" evidence="6">
    <location>
        <begin position="434"/>
        <end position="443"/>
    </location>
</feature>
<feature type="region of interest" description="Disordered" evidence="6">
    <location>
        <begin position="551"/>
        <end position="587"/>
    </location>
</feature>
<comment type="subcellular location">
    <subcellularLocation>
        <location evidence="1">Cell membrane</location>
    </subcellularLocation>
</comment>
<reference evidence="11 12" key="1">
    <citation type="submission" date="2023-01" db="EMBL/GenBank/DDBJ databases">
        <title>Novel species of the genus Vogesella isolated from rivers.</title>
        <authorList>
            <person name="Lu H."/>
        </authorList>
    </citation>
    <scope>NUCLEOTIDE SEQUENCE [LARGE SCALE GENOMIC DNA]</scope>
    <source>
        <strain evidence="11 12">DC21W</strain>
    </source>
</reference>
<dbReference type="Gene3D" id="2.40.50.100">
    <property type="match status" value="1"/>
</dbReference>
<evidence type="ECO:0000313" key="12">
    <source>
        <dbReference type="Proteomes" id="UP001219956"/>
    </source>
</evidence>
<dbReference type="Gene3D" id="2.40.420.20">
    <property type="match status" value="1"/>
</dbReference>
<dbReference type="SUPFAM" id="SSF111369">
    <property type="entry name" value="HlyD-like secretion proteins"/>
    <property type="match status" value="1"/>
</dbReference>
<organism evidence="11 12">
    <name type="scientific">Vogesella aquatica</name>
    <dbReference type="NCBI Taxonomy" id="2984206"/>
    <lineage>
        <taxon>Bacteria</taxon>
        <taxon>Pseudomonadati</taxon>
        <taxon>Pseudomonadota</taxon>
        <taxon>Betaproteobacteria</taxon>
        <taxon>Neisseriales</taxon>
        <taxon>Chromobacteriaceae</taxon>
        <taxon>Vogesella</taxon>
    </lineage>
</organism>
<dbReference type="Pfam" id="PF25967">
    <property type="entry name" value="RND-MFP_C"/>
    <property type="match status" value="1"/>
</dbReference>
<gene>
    <name evidence="11" type="ORF">PQU95_11970</name>
</gene>